<dbReference type="Pfam" id="PF00153">
    <property type="entry name" value="Mito_carr"/>
    <property type="match status" value="3"/>
</dbReference>
<dbReference type="PANTHER" id="PTHR45788">
    <property type="entry name" value="SUCCINATE/FUMARATE MITOCHONDRIAL TRANSPORTER-RELATED"/>
    <property type="match status" value="1"/>
</dbReference>
<accession>A0A015JNT5</accession>
<dbReference type="GO" id="GO:0031966">
    <property type="term" value="C:mitochondrial membrane"/>
    <property type="evidence" value="ECO:0007669"/>
    <property type="project" value="UniProtKB-SubCell"/>
</dbReference>
<keyword evidence="8 9" id="KW-0472">Membrane</keyword>
<keyword evidence="5" id="KW-0677">Repeat</keyword>
<keyword evidence="6" id="KW-1133">Transmembrane helix</keyword>
<evidence type="ECO:0000256" key="8">
    <source>
        <dbReference type="ARBA" id="ARBA00023136"/>
    </source>
</evidence>
<dbReference type="InterPro" id="IPR018108">
    <property type="entry name" value="MCP_transmembrane"/>
</dbReference>
<evidence type="ECO:0000313" key="11">
    <source>
        <dbReference type="EMBL" id="EXX68875.1"/>
    </source>
</evidence>
<dbReference type="AlphaFoldDB" id="A0A015JNT5"/>
<organism evidence="11 12">
    <name type="scientific">Rhizophagus irregularis (strain DAOM 197198w)</name>
    <name type="common">Glomus intraradices</name>
    <dbReference type="NCBI Taxonomy" id="1432141"/>
    <lineage>
        <taxon>Eukaryota</taxon>
        <taxon>Fungi</taxon>
        <taxon>Fungi incertae sedis</taxon>
        <taxon>Mucoromycota</taxon>
        <taxon>Glomeromycotina</taxon>
        <taxon>Glomeromycetes</taxon>
        <taxon>Glomerales</taxon>
        <taxon>Glomeraceae</taxon>
        <taxon>Rhizophagus</taxon>
    </lineage>
</organism>
<evidence type="ECO:0000256" key="1">
    <source>
        <dbReference type="ARBA" id="ARBA00004225"/>
    </source>
</evidence>
<dbReference type="InterPro" id="IPR023395">
    <property type="entry name" value="MCP_dom_sf"/>
</dbReference>
<reference evidence="11 12" key="1">
    <citation type="submission" date="2014-02" db="EMBL/GenBank/DDBJ databases">
        <title>Single nucleus genome sequencing reveals high similarity among nuclei of an endomycorrhizal fungus.</title>
        <authorList>
            <person name="Lin K."/>
            <person name="Geurts R."/>
            <person name="Zhang Z."/>
            <person name="Limpens E."/>
            <person name="Saunders D.G."/>
            <person name="Mu D."/>
            <person name="Pang E."/>
            <person name="Cao H."/>
            <person name="Cha H."/>
            <person name="Lin T."/>
            <person name="Zhou Q."/>
            <person name="Shang Y."/>
            <person name="Li Y."/>
            <person name="Ivanov S."/>
            <person name="Sharma T."/>
            <person name="Velzen R.V."/>
            <person name="Ruijter N.D."/>
            <person name="Aanen D.K."/>
            <person name="Win J."/>
            <person name="Kamoun S."/>
            <person name="Bisseling T."/>
            <person name="Huang S."/>
        </authorList>
    </citation>
    <scope>NUCLEOTIDE SEQUENCE [LARGE SCALE GENOMIC DNA]</scope>
    <source>
        <strain evidence="12">DAOM197198w</strain>
    </source>
</reference>
<feature type="repeat" description="Solcar" evidence="9">
    <location>
        <begin position="203"/>
        <end position="287"/>
    </location>
</feature>
<dbReference type="GO" id="GO:0005469">
    <property type="term" value="F:succinate:fumarate antiporter activity"/>
    <property type="evidence" value="ECO:0007669"/>
    <property type="project" value="TreeGrafter"/>
</dbReference>
<evidence type="ECO:0000256" key="6">
    <source>
        <dbReference type="ARBA" id="ARBA00022989"/>
    </source>
</evidence>
<dbReference type="SMR" id="A0A015JNT5"/>
<evidence type="ECO:0000256" key="4">
    <source>
        <dbReference type="ARBA" id="ARBA00022692"/>
    </source>
</evidence>
<dbReference type="STRING" id="1432141.A0A015JNT5"/>
<comment type="similarity">
    <text evidence="2 10">Belongs to the mitochondrial carrier (TC 2.A.29) family.</text>
</comment>
<comment type="caution">
    <text evidence="11">The sequence shown here is derived from an EMBL/GenBank/DDBJ whole genome shotgun (WGS) entry which is preliminary data.</text>
</comment>
<evidence type="ECO:0000256" key="2">
    <source>
        <dbReference type="ARBA" id="ARBA00006375"/>
    </source>
</evidence>
<keyword evidence="4 9" id="KW-0812">Transmembrane</keyword>
<evidence type="ECO:0000256" key="5">
    <source>
        <dbReference type="ARBA" id="ARBA00022737"/>
    </source>
</evidence>
<comment type="subcellular location">
    <subcellularLocation>
        <location evidence="1">Mitochondrion membrane</location>
        <topology evidence="1">Multi-pass membrane protein</topology>
    </subcellularLocation>
</comment>
<dbReference type="PANTHER" id="PTHR45788:SF2">
    <property type="entry name" value="SUCCINATE_FUMARATE MITOCHONDRIAL TRANSPORTER"/>
    <property type="match status" value="1"/>
</dbReference>
<keyword evidence="3 10" id="KW-0813">Transport</keyword>
<sequence>MSGQKGQKRNIFASTLAGTGAGLVEVSLMQPTDVLKTRYQSIRVASNYNDISILRSFAKIVKQEGFFALYRGTLPVMCIVTPRVSLQYTGLAMFKPIFERMEGKFIPSGSASAFTGVCTGIMQAITLVTPLELIKIRQQTDINRFKYHGMFSTIALIVKEEGITALYKGLVPTIFRQSWGLAVKFTGFALFLDLFRMQSNDNLKPHHFVASGFLSNVLVGILNSPPDVVKTRMQDQSASYKSSWDCVKIMMKYEGPLSLFKGSLLRIIRIAPGGGIQFATFEYLYRLLENKV</sequence>
<dbReference type="OMA" id="RAASHYN"/>
<dbReference type="EMBL" id="JEMT01017085">
    <property type="protein sequence ID" value="EXX68875.1"/>
    <property type="molecule type" value="Genomic_DNA"/>
</dbReference>
<evidence type="ECO:0000256" key="3">
    <source>
        <dbReference type="ARBA" id="ARBA00022448"/>
    </source>
</evidence>
<name>A0A015JNT5_RHIIW</name>
<dbReference type="PROSITE" id="PS50920">
    <property type="entry name" value="SOLCAR"/>
    <property type="match status" value="3"/>
</dbReference>
<protein>
    <submittedName>
        <fullName evidence="11">Sfc1p</fullName>
    </submittedName>
</protein>
<evidence type="ECO:0000256" key="10">
    <source>
        <dbReference type="RuleBase" id="RU000488"/>
    </source>
</evidence>
<keyword evidence="12" id="KW-1185">Reference proteome</keyword>
<feature type="repeat" description="Solcar" evidence="9">
    <location>
        <begin position="103"/>
        <end position="194"/>
    </location>
</feature>
<dbReference type="OrthoDB" id="44467at2759"/>
<evidence type="ECO:0000256" key="9">
    <source>
        <dbReference type="PROSITE-ProRule" id="PRU00282"/>
    </source>
</evidence>
<dbReference type="HOGENOM" id="CLU_015166_5_2_1"/>
<feature type="repeat" description="Solcar" evidence="9">
    <location>
        <begin position="9"/>
        <end position="97"/>
    </location>
</feature>
<keyword evidence="7" id="KW-0496">Mitochondrion</keyword>
<dbReference type="SUPFAM" id="SSF103506">
    <property type="entry name" value="Mitochondrial carrier"/>
    <property type="match status" value="1"/>
</dbReference>
<dbReference type="Gene3D" id="1.50.40.10">
    <property type="entry name" value="Mitochondrial carrier domain"/>
    <property type="match status" value="1"/>
</dbReference>
<dbReference type="InterPro" id="IPR049563">
    <property type="entry name" value="TXTP-like"/>
</dbReference>
<dbReference type="Proteomes" id="UP000022910">
    <property type="component" value="Unassembled WGS sequence"/>
</dbReference>
<proteinExistence type="inferred from homology"/>
<gene>
    <name evidence="11" type="ORF">RirG_100990</name>
</gene>
<evidence type="ECO:0000313" key="12">
    <source>
        <dbReference type="Proteomes" id="UP000022910"/>
    </source>
</evidence>
<evidence type="ECO:0000256" key="7">
    <source>
        <dbReference type="ARBA" id="ARBA00023128"/>
    </source>
</evidence>